<dbReference type="Gene3D" id="1.20.930.20">
    <property type="entry name" value="Adaptor protein Cbl, N-terminal domain"/>
    <property type="match status" value="1"/>
</dbReference>
<evidence type="ECO:0000256" key="2">
    <source>
        <dbReference type="ARBA" id="ARBA00022741"/>
    </source>
</evidence>
<dbReference type="PANTHER" id="PTHR44329">
    <property type="entry name" value="SERINE/THREONINE-PROTEIN KINASE TNNI3K-RELATED"/>
    <property type="match status" value="1"/>
</dbReference>
<dbReference type="InterPro" id="IPR001245">
    <property type="entry name" value="Ser-Thr/Tyr_kinase_cat_dom"/>
</dbReference>
<keyword evidence="2" id="KW-0547">Nucleotide-binding</keyword>
<proteinExistence type="predicted"/>
<dbReference type="Gene3D" id="1.10.510.10">
    <property type="entry name" value="Transferase(Phosphotransferase) domain 1"/>
    <property type="match status" value="1"/>
</dbReference>
<dbReference type="GO" id="GO:0007166">
    <property type="term" value="P:cell surface receptor signaling pathway"/>
    <property type="evidence" value="ECO:0007669"/>
    <property type="project" value="InterPro"/>
</dbReference>
<keyword evidence="9" id="KW-1185">Reference proteome</keyword>
<evidence type="ECO:0000313" key="9">
    <source>
        <dbReference type="Proteomes" id="UP000439903"/>
    </source>
</evidence>
<dbReference type="InterPro" id="IPR011990">
    <property type="entry name" value="TPR-like_helical_dom_sf"/>
</dbReference>
<dbReference type="OrthoDB" id="2314769at2759"/>
<dbReference type="GO" id="GO:0004674">
    <property type="term" value="F:protein serine/threonine kinase activity"/>
    <property type="evidence" value="ECO:0007669"/>
    <property type="project" value="TreeGrafter"/>
</dbReference>
<dbReference type="CDD" id="cd21037">
    <property type="entry name" value="MLKL_NTD"/>
    <property type="match status" value="1"/>
</dbReference>
<dbReference type="PROSITE" id="PS00109">
    <property type="entry name" value="PROTEIN_KINASE_TYR"/>
    <property type="match status" value="1"/>
</dbReference>
<protein>
    <submittedName>
        <fullName evidence="8">Kinase-like protein</fullName>
    </submittedName>
</protein>
<feature type="transmembrane region" description="Helical" evidence="6">
    <location>
        <begin position="21"/>
        <end position="42"/>
    </location>
</feature>
<dbReference type="InterPro" id="IPR059179">
    <property type="entry name" value="MLKL-like_MCAfunc"/>
</dbReference>
<evidence type="ECO:0000256" key="1">
    <source>
        <dbReference type="ARBA" id="ARBA00022679"/>
    </source>
</evidence>
<dbReference type="InterPro" id="IPR036537">
    <property type="entry name" value="Adaptor_Cbl_N_dom_sf"/>
</dbReference>
<dbReference type="PANTHER" id="PTHR44329:SF288">
    <property type="entry name" value="MITOGEN-ACTIVATED PROTEIN KINASE KINASE KINASE 20"/>
    <property type="match status" value="1"/>
</dbReference>
<feature type="compositionally biased region" description="Low complexity" evidence="5">
    <location>
        <begin position="533"/>
        <end position="556"/>
    </location>
</feature>
<accession>A0A8H3X049</accession>
<keyword evidence="6" id="KW-1133">Transmembrane helix</keyword>
<dbReference type="InterPro" id="IPR051681">
    <property type="entry name" value="Ser/Thr_Kinases-Pseudokinases"/>
</dbReference>
<keyword evidence="6" id="KW-0812">Transmembrane</keyword>
<dbReference type="InterPro" id="IPR054000">
    <property type="entry name" value="MLKL_N"/>
</dbReference>
<dbReference type="InterPro" id="IPR011009">
    <property type="entry name" value="Kinase-like_dom_sf"/>
</dbReference>
<dbReference type="AlphaFoldDB" id="A0A8H3X049"/>
<evidence type="ECO:0000313" key="8">
    <source>
        <dbReference type="EMBL" id="KAF0372157.1"/>
    </source>
</evidence>
<organism evidence="8 9">
    <name type="scientific">Gigaspora margarita</name>
    <dbReference type="NCBI Taxonomy" id="4874"/>
    <lineage>
        <taxon>Eukaryota</taxon>
        <taxon>Fungi</taxon>
        <taxon>Fungi incertae sedis</taxon>
        <taxon>Mucoromycota</taxon>
        <taxon>Glomeromycotina</taxon>
        <taxon>Glomeromycetes</taxon>
        <taxon>Diversisporales</taxon>
        <taxon>Gigasporaceae</taxon>
        <taxon>Gigaspora</taxon>
    </lineage>
</organism>
<dbReference type="SUPFAM" id="SSF56112">
    <property type="entry name" value="Protein kinase-like (PK-like)"/>
    <property type="match status" value="1"/>
</dbReference>
<dbReference type="SMART" id="SM00671">
    <property type="entry name" value="SEL1"/>
    <property type="match status" value="3"/>
</dbReference>
<dbReference type="GO" id="GO:0005524">
    <property type="term" value="F:ATP binding"/>
    <property type="evidence" value="ECO:0007669"/>
    <property type="project" value="UniProtKB-KW"/>
</dbReference>
<name>A0A8H3X049_GIGMA</name>
<comment type="caution">
    <text evidence="8">The sequence shown here is derived from an EMBL/GenBank/DDBJ whole genome shotgun (WGS) entry which is preliminary data.</text>
</comment>
<dbReference type="EMBL" id="WTPW01002664">
    <property type="protein sequence ID" value="KAF0372157.1"/>
    <property type="molecule type" value="Genomic_DNA"/>
</dbReference>
<evidence type="ECO:0000256" key="3">
    <source>
        <dbReference type="ARBA" id="ARBA00022777"/>
    </source>
</evidence>
<evidence type="ECO:0000256" key="4">
    <source>
        <dbReference type="ARBA" id="ARBA00022840"/>
    </source>
</evidence>
<feature type="domain" description="Protein kinase" evidence="7">
    <location>
        <begin position="237"/>
        <end position="519"/>
    </location>
</feature>
<keyword evidence="1" id="KW-0808">Transferase</keyword>
<dbReference type="Pfam" id="PF22215">
    <property type="entry name" value="MLKL_N"/>
    <property type="match status" value="1"/>
</dbReference>
<dbReference type="PROSITE" id="PS50011">
    <property type="entry name" value="PROTEIN_KINASE_DOM"/>
    <property type="match status" value="1"/>
</dbReference>
<dbReference type="Proteomes" id="UP000439903">
    <property type="component" value="Unassembled WGS sequence"/>
</dbReference>
<keyword evidence="4" id="KW-0067">ATP-binding</keyword>
<dbReference type="InterPro" id="IPR006597">
    <property type="entry name" value="Sel1-like"/>
</dbReference>
<gene>
    <name evidence="8" type="ORF">F8M41_013132</name>
</gene>
<evidence type="ECO:0000256" key="6">
    <source>
        <dbReference type="SAM" id="Phobius"/>
    </source>
</evidence>
<reference evidence="8 9" key="1">
    <citation type="journal article" date="2019" name="Environ. Microbiol.">
        <title>At the nexus of three kingdoms: the genome of the mycorrhizal fungus Gigaspora margarita provides insights into plant, endobacterial and fungal interactions.</title>
        <authorList>
            <person name="Venice F."/>
            <person name="Ghignone S."/>
            <person name="Salvioli di Fossalunga A."/>
            <person name="Amselem J."/>
            <person name="Novero M."/>
            <person name="Xianan X."/>
            <person name="Sedzielewska Toro K."/>
            <person name="Morin E."/>
            <person name="Lipzen A."/>
            <person name="Grigoriev I.V."/>
            <person name="Henrissat B."/>
            <person name="Martin F.M."/>
            <person name="Bonfante P."/>
        </authorList>
    </citation>
    <scope>NUCLEOTIDE SEQUENCE [LARGE SCALE GENOMIC DNA]</scope>
    <source>
        <strain evidence="8 9">BEG34</strain>
    </source>
</reference>
<dbReference type="InterPro" id="IPR008266">
    <property type="entry name" value="Tyr_kinase_AS"/>
</dbReference>
<evidence type="ECO:0000256" key="5">
    <source>
        <dbReference type="SAM" id="MobiDB-lite"/>
    </source>
</evidence>
<keyword evidence="3 8" id="KW-0418">Kinase</keyword>
<dbReference type="Pfam" id="PF07714">
    <property type="entry name" value="PK_Tyr_Ser-Thr"/>
    <property type="match status" value="1"/>
</dbReference>
<keyword evidence="6" id="KW-0472">Membrane</keyword>
<sequence>MECGVININSVVNKKGNSVRILFHTAVQILQHILFYLLKLPLASKFYKKKMDALDSLGPTSRIADVAVNIGQAFPLFGVIAVLFREIIVLAEKAGHNKRVCRRLAERVRVANQTLSQMPLKDENDLALKNYVQAITNCKDFIEKISNSGTFMKLVTAHEIESAYRDVTEELDIAINQLGLSMCIRTNKDIEDDRKLFLSEIKTSFQVIEEVTKDLYDIGMDVQQRFSVFEAKLDTIHTAVDNVSKGVIINNKTLENSKIPSHQITDTEEEEVKRGHIVKKIYIMQTVAQKEIGHVYSLQKSIDLIEREVAILTELRNCQNIITFYGTMQRSGKLYIISEWAEMGDLNTYLKNYTETWKFKLRIASEIAGGLVFCHVCDILHHDIRSHNILLTSDLTAKISNFSSSRKESDVTTKVKDITLRYRWLAPEKLENYKDNEYTKQCDIYSFAIVLWELATQEVPFANVTVVTDLITKITSGERPPLIKDTPSAYEKIMQQGWQQRPIKRPTADLMFKELNNLYKSLRSQTGSGDFGLPSPSTPIISTSSRSDSLSSFDTPQSGNSQKDFDSISIASNCEFDSIDDSGQVNIQIIPPNFPDVNDAKRLHNEKKYKEAWPIFKYHADRGNEIAEFYVGYYLNAGDRGVEQNKELAVEYLRRSAEKNVPDAQLRYGVALLNGEGVTKSLENDKIAVENLQKAAKSGNSNAMFNYGDLLINGAHGVKQDLEEGEHWMKQAHKKGHPYAFKKLADRYRTLGKKIPDDIEEGIRQIELK</sequence>
<evidence type="ECO:0000259" key="7">
    <source>
        <dbReference type="PROSITE" id="PS50011"/>
    </source>
</evidence>
<dbReference type="Gene3D" id="1.25.40.10">
    <property type="entry name" value="Tetratricopeptide repeat domain"/>
    <property type="match status" value="1"/>
</dbReference>
<dbReference type="SUPFAM" id="SSF81901">
    <property type="entry name" value="HCP-like"/>
    <property type="match status" value="1"/>
</dbReference>
<dbReference type="InterPro" id="IPR000719">
    <property type="entry name" value="Prot_kinase_dom"/>
</dbReference>
<feature type="region of interest" description="Disordered" evidence="5">
    <location>
        <begin position="528"/>
        <end position="565"/>
    </location>
</feature>
<dbReference type="Pfam" id="PF08238">
    <property type="entry name" value="Sel1"/>
    <property type="match status" value="3"/>
</dbReference>